<dbReference type="Proteomes" id="UP001233999">
    <property type="component" value="Unassembled WGS sequence"/>
</dbReference>
<reference evidence="1" key="1">
    <citation type="journal article" date="2023" name="IScience">
        <title>Live-bearing cockroach genome reveals convergent evolutionary mechanisms linked to viviparity in insects and beyond.</title>
        <authorList>
            <person name="Fouks B."/>
            <person name="Harrison M.C."/>
            <person name="Mikhailova A.A."/>
            <person name="Marchal E."/>
            <person name="English S."/>
            <person name="Carruthers M."/>
            <person name="Jennings E.C."/>
            <person name="Chiamaka E.L."/>
            <person name="Frigard R.A."/>
            <person name="Pippel M."/>
            <person name="Attardo G.M."/>
            <person name="Benoit J.B."/>
            <person name="Bornberg-Bauer E."/>
            <person name="Tobe S.S."/>
        </authorList>
    </citation>
    <scope>NUCLEOTIDE SEQUENCE</scope>
    <source>
        <strain evidence="1">Stay&amp;Tobe</strain>
    </source>
</reference>
<dbReference type="AlphaFoldDB" id="A0AAD8A5W6"/>
<keyword evidence="2" id="KW-1185">Reference proteome</keyword>
<accession>A0AAD8A5W6</accession>
<comment type="caution">
    <text evidence="1">The sequence shown here is derived from an EMBL/GenBank/DDBJ whole genome shotgun (WGS) entry which is preliminary data.</text>
</comment>
<gene>
    <name evidence="1" type="ORF">L9F63_015578</name>
</gene>
<reference evidence="1" key="2">
    <citation type="submission" date="2023-05" db="EMBL/GenBank/DDBJ databases">
        <authorList>
            <person name="Fouks B."/>
        </authorList>
    </citation>
    <scope>NUCLEOTIDE SEQUENCE</scope>
    <source>
        <strain evidence="1">Stay&amp;Tobe</strain>
        <tissue evidence="1">Testes</tissue>
    </source>
</reference>
<feature type="non-terminal residue" evidence="1">
    <location>
        <position position="97"/>
    </location>
</feature>
<evidence type="ECO:0000313" key="2">
    <source>
        <dbReference type="Proteomes" id="UP001233999"/>
    </source>
</evidence>
<protein>
    <submittedName>
        <fullName evidence="1">Uncharacterized protein</fullName>
    </submittedName>
</protein>
<evidence type="ECO:0000313" key="1">
    <source>
        <dbReference type="EMBL" id="KAJ9592740.1"/>
    </source>
</evidence>
<dbReference type="EMBL" id="JASPKZ010003809">
    <property type="protein sequence ID" value="KAJ9592740.1"/>
    <property type="molecule type" value="Genomic_DNA"/>
</dbReference>
<organism evidence="1 2">
    <name type="scientific">Diploptera punctata</name>
    <name type="common">Pacific beetle cockroach</name>
    <dbReference type="NCBI Taxonomy" id="6984"/>
    <lineage>
        <taxon>Eukaryota</taxon>
        <taxon>Metazoa</taxon>
        <taxon>Ecdysozoa</taxon>
        <taxon>Arthropoda</taxon>
        <taxon>Hexapoda</taxon>
        <taxon>Insecta</taxon>
        <taxon>Pterygota</taxon>
        <taxon>Neoptera</taxon>
        <taxon>Polyneoptera</taxon>
        <taxon>Dictyoptera</taxon>
        <taxon>Blattodea</taxon>
        <taxon>Blaberoidea</taxon>
        <taxon>Blaberidae</taxon>
        <taxon>Diplopterinae</taxon>
        <taxon>Diploptera</taxon>
    </lineage>
</organism>
<proteinExistence type="predicted"/>
<sequence>KVPLLICRISHSAFTDILPSMLVSIPADYRVVDNIRSLVSSWDGPLFPARTPSDSRLTSVLHISKPIVNGHSFSAEYGQRISLFFVTIALQLGIINK</sequence>
<name>A0AAD8A5W6_DIPPU</name>
<feature type="non-terminal residue" evidence="1">
    <location>
        <position position="1"/>
    </location>
</feature>